<keyword evidence="1" id="KW-0472">Membrane</keyword>
<proteinExistence type="predicted"/>
<protein>
    <submittedName>
        <fullName evidence="2">Uncharacterized protein</fullName>
    </submittedName>
</protein>
<dbReference type="AlphaFoldDB" id="A0A381YI78"/>
<organism evidence="2">
    <name type="scientific">marine metagenome</name>
    <dbReference type="NCBI Taxonomy" id="408172"/>
    <lineage>
        <taxon>unclassified sequences</taxon>
        <taxon>metagenomes</taxon>
        <taxon>ecological metagenomes</taxon>
    </lineage>
</organism>
<accession>A0A381YI78</accession>
<keyword evidence="1" id="KW-1133">Transmembrane helix</keyword>
<reference evidence="2" key="1">
    <citation type="submission" date="2018-05" db="EMBL/GenBank/DDBJ databases">
        <authorList>
            <person name="Lanie J.A."/>
            <person name="Ng W.-L."/>
            <person name="Kazmierczak K.M."/>
            <person name="Andrzejewski T.M."/>
            <person name="Davidsen T.M."/>
            <person name="Wayne K.J."/>
            <person name="Tettelin H."/>
            <person name="Glass J.I."/>
            <person name="Rusch D."/>
            <person name="Podicherti R."/>
            <person name="Tsui H.-C.T."/>
            <person name="Winkler M.E."/>
        </authorList>
    </citation>
    <scope>NUCLEOTIDE SEQUENCE</scope>
</reference>
<keyword evidence="1" id="KW-0812">Transmembrane</keyword>
<sequence>MRKLKFFIQFLLLFQIAVSQDITDQRIAVISGSSSGMVDIEEDAITLMIEEELIAMETYSINREASGQLSYSYRANEGSGVGKIAANLWRSAIDTLSPESSVYVHDSDVIIWNINKSGMTYSFDFRLYKVEVDYKTVYTYFDQEINKHYLKAKNRTTLKLTGTPEDAAKAARILTWYVARVKLPEDRFDRGFVSDLSKDLKNSLFFFMDSGSELLFMFGAMLVLGGGFYAISVYRAGDLGYPPDYPEVP</sequence>
<evidence type="ECO:0000313" key="2">
    <source>
        <dbReference type="EMBL" id="SVA76312.1"/>
    </source>
</evidence>
<evidence type="ECO:0000256" key="1">
    <source>
        <dbReference type="SAM" id="Phobius"/>
    </source>
</evidence>
<name>A0A381YI78_9ZZZZ</name>
<dbReference type="EMBL" id="UINC01018216">
    <property type="protein sequence ID" value="SVA76312.1"/>
    <property type="molecule type" value="Genomic_DNA"/>
</dbReference>
<feature type="transmembrane region" description="Helical" evidence="1">
    <location>
        <begin position="214"/>
        <end position="234"/>
    </location>
</feature>
<gene>
    <name evidence="2" type="ORF">METZ01_LOCUS129166</name>
</gene>